<dbReference type="Proteomes" id="UP001219901">
    <property type="component" value="Chromosome"/>
</dbReference>
<keyword evidence="5" id="KW-1185">Reference proteome</keyword>
<dbReference type="InterPro" id="IPR004711">
    <property type="entry name" value="Benzoate_Transporter"/>
</dbReference>
<evidence type="ECO:0000313" key="3">
    <source>
        <dbReference type="EMBL" id="MDG0866891.1"/>
    </source>
</evidence>
<keyword evidence="2" id="KW-1133">Transmembrane helix</keyword>
<dbReference type="Proteomes" id="UP001321249">
    <property type="component" value="Unassembled WGS sequence"/>
</dbReference>
<keyword evidence="2" id="KW-0472">Membrane</keyword>
<dbReference type="PANTHER" id="PTHR30199">
    <property type="entry name" value="MFS FAMILY TRANSPORTER, PREDICTED SUBSTRATE BENZOATE"/>
    <property type="match status" value="1"/>
</dbReference>
<evidence type="ECO:0000313" key="4">
    <source>
        <dbReference type="EMBL" id="WFG38311.1"/>
    </source>
</evidence>
<evidence type="ECO:0000256" key="1">
    <source>
        <dbReference type="SAM" id="MobiDB-lite"/>
    </source>
</evidence>
<dbReference type="EMBL" id="CP046147">
    <property type="protein sequence ID" value="WFG38311.1"/>
    <property type="molecule type" value="Genomic_DNA"/>
</dbReference>
<feature type="transmembrane region" description="Helical" evidence="2">
    <location>
        <begin position="87"/>
        <end position="105"/>
    </location>
</feature>
<proteinExistence type="predicted"/>
<dbReference type="AlphaFoldDB" id="A0AAJ5ZGI0"/>
<feature type="transmembrane region" description="Helical" evidence="2">
    <location>
        <begin position="51"/>
        <end position="75"/>
    </location>
</feature>
<name>A0AAJ5ZGI0_9CHLR</name>
<feature type="transmembrane region" description="Helical" evidence="2">
    <location>
        <begin position="189"/>
        <end position="206"/>
    </location>
</feature>
<reference evidence="5 6" key="1">
    <citation type="submission" date="2019-11" db="EMBL/GenBank/DDBJ databases">
        <authorList>
            <person name="Cho J.-C."/>
        </authorList>
    </citation>
    <scope>NUCLEOTIDE SEQUENCE [LARGE SCALE GENOMIC DNA]</scope>
    <source>
        <strain evidence="4 5">JH1073</strain>
        <strain evidence="3 6">JH702</strain>
    </source>
</reference>
<gene>
    <name evidence="3" type="ORF">GKO46_07365</name>
    <name evidence="4" type="ORF">GKO48_01370</name>
</gene>
<feature type="transmembrane region" description="Helical" evidence="2">
    <location>
        <begin position="112"/>
        <end position="129"/>
    </location>
</feature>
<evidence type="ECO:0000313" key="5">
    <source>
        <dbReference type="Proteomes" id="UP001219901"/>
    </source>
</evidence>
<feature type="transmembrane region" description="Helical" evidence="2">
    <location>
        <begin position="213"/>
        <end position="231"/>
    </location>
</feature>
<dbReference type="PANTHER" id="PTHR30199:SF0">
    <property type="entry name" value="INNER MEMBRANE PROTEIN YDCO"/>
    <property type="match status" value="1"/>
</dbReference>
<feature type="region of interest" description="Disordered" evidence="1">
    <location>
        <begin position="454"/>
        <end position="476"/>
    </location>
</feature>
<evidence type="ECO:0000256" key="2">
    <source>
        <dbReference type="SAM" id="Phobius"/>
    </source>
</evidence>
<dbReference type="GO" id="GO:0005886">
    <property type="term" value="C:plasma membrane"/>
    <property type="evidence" value="ECO:0007669"/>
    <property type="project" value="TreeGrafter"/>
</dbReference>
<evidence type="ECO:0000313" key="6">
    <source>
        <dbReference type="Proteomes" id="UP001321249"/>
    </source>
</evidence>
<dbReference type="Pfam" id="PF03594">
    <property type="entry name" value="BenE"/>
    <property type="match status" value="1"/>
</dbReference>
<evidence type="ECO:0008006" key="7">
    <source>
        <dbReference type="Google" id="ProtNLM"/>
    </source>
</evidence>
<accession>A0AAJ5ZGI0</accession>
<dbReference type="RefSeq" id="WP_342824712.1">
    <property type="nucleotide sequence ID" value="NZ_CP046146.1"/>
</dbReference>
<feature type="transmembrane region" description="Helical" evidence="2">
    <location>
        <begin position="135"/>
        <end position="153"/>
    </location>
</feature>
<sequence length="476" mass="49536">MRGFRLEISVVGSVHGNRPKQDLERSAMSTLTPVLPRLSEHLKPTGINRKAISAGLTILMSYLFAGLTVQVGILAQLDISAAESARWFFITWMTTGLFSLVLAVFLKQPLSVNLSLPVMILFVGAAGGFSLPEILGANLVVGIVVILLSALKLSESFTKLVPPQVALAVFAGGTTSFMVKTGGIAINDLGMALPVLGGYLTGVVLLRNHLMGVGFAAVSGFAALSLSGNIPPGVGPMALPEVGISPIEFDLSAIVALGIPILALTFGVGNIQALAIVRSEGYKLKANLLGLAVGITTITNAFGGGQAASLGGTTSAVASNSSAGPSESRYWAVIVSSIPVIVVALFAVPVIEIVQSIPLSLTLTVGALAMVPAFRVIAMKSIKGPMRASGIAAMAISVLPIQLLDMPMAFWALVTGTIISMALKKVMCGEVMVQQNQVMKLMVAIRRRQSSTTEFCSDQPMVNPTSALQESTVAQR</sequence>
<feature type="transmembrane region" description="Helical" evidence="2">
    <location>
        <begin position="330"/>
        <end position="351"/>
    </location>
</feature>
<feature type="transmembrane region" description="Helical" evidence="2">
    <location>
        <begin position="165"/>
        <end position="183"/>
    </location>
</feature>
<feature type="transmembrane region" description="Helical" evidence="2">
    <location>
        <begin position="251"/>
        <end position="277"/>
    </location>
</feature>
<reference evidence="4" key="2">
    <citation type="journal article" date="2023" name="Nat. Commun.">
        <title>Cultivation of marine bacteria of the SAR202 clade.</title>
        <authorList>
            <person name="Lim Y."/>
            <person name="Seo J.H."/>
            <person name="Giovannoni S.J."/>
            <person name="Kang I."/>
            <person name="Cho J.C."/>
        </authorList>
    </citation>
    <scope>NUCLEOTIDE SEQUENCE</scope>
    <source>
        <strain evidence="4">JH1073</strain>
    </source>
</reference>
<keyword evidence="2" id="KW-0812">Transmembrane</keyword>
<dbReference type="EMBL" id="WMBE01000002">
    <property type="protein sequence ID" value="MDG0866891.1"/>
    <property type="molecule type" value="Genomic_DNA"/>
</dbReference>
<feature type="transmembrane region" description="Helical" evidence="2">
    <location>
        <begin position="409"/>
        <end position="427"/>
    </location>
</feature>
<organism evidence="4 5">
    <name type="scientific">Candidatus Lucifugimonas marina</name>
    <dbReference type="NCBI Taxonomy" id="3038979"/>
    <lineage>
        <taxon>Bacteria</taxon>
        <taxon>Bacillati</taxon>
        <taxon>Chloroflexota</taxon>
        <taxon>Dehalococcoidia</taxon>
        <taxon>SAR202 cluster</taxon>
        <taxon>Candidatus Lucifugimonadales</taxon>
        <taxon>Candidatus Lucifugimonadaceae</taxon>
        <taxon>Candidatus Lucifugimonas</taxon>
    </lineage>
</organism>
<feature type="transmembrane region" description="Helical" evidence="2">
    <location>
        <begin position="357"/>
        <end position="378"/>
    </location>
</feature>
<dbReference type="GO" id="GO:0042925">
    <property type="term" value="F:benzoate transmembrane transporter activity"/>
    <property type="evidence" value="ECO:0007669"/>
    <property type="project" value="InterPro"/>
</dbReference>
<protein>
    <recommendedName>
        <fullName evidence="7">Benzoate transporter</fullName>
    </recommendedName>
</protein>
<reference evidence="5" key="3">
    <citation type="submission" date="2023-06" db="EMBL/GenBank/DDBJ databases">
        <title>Pangenomics reveal diversification of enzyme families and niche specialization in globally abundant SAR202 bacteria.</title>
        <authorList>
            <person name="Saw J.H.W."/>
        </authorList>
    </citation>
    <scope>NUCLEOTIDE SEQUENCE [LARGE SCALE GENOMIC DNA]</scope>
    <source>
        <strain evidence="5">JH1073</strain>
    </source>
</reference>